<evidence type="ECO:0000256" key="2">
    <source>
        <dbReference type="ARBA" id="ARBA00023163"/>
    </source>
</evidence>
<comment type="caution">
    <text evidence="3">Lacks conserved residue(s) required for the propagation of feature annotation.</text>
</comment>
<sequence length="197" mass="22640">MPPRVISTMLSPVSARFCSMSLCNGYSARCASALAARLVKRWSGLSMALNNSGPTRNNLDRARFIFPQQFPCMDFAYAIAKQMSIQVMSHERIIHVIDWGCNDLKKWVLSIQSLRRVFDGTPHLKITYIKWQWKKCLGDEIDNIVAGEGLERHERYSKWMVRFGKAGFRPVHLWSETMDEAQLVFEAHGLKGYKIIN</sequence>
<evidence type="ECO:0000256" key="1">
    <source>
        <dbReference type="ARBA" id="ARBA00023015"/>
    </source>
</evidence>
<feature type="short sequence motif" description="VHIID" evidence="3">
    <location>
        <begin position="94"/>
        <end position="98"/>
    </location>
</feature>
<proteinExistence type="inferred from homology"/>
<organism evidence="4 5">
    <name type="scientific">Fraxinus pennsylvanica</name>
    <dbReference type="NCBI Taxonomy" id="56036"/>
    <lineage>
        <taxon>Eukaryota</taxon>
        <taxon>Viridiplantae</taxon>
        <taxon>Streptophyta</taxon>
        <taxon>Embryophyta</taxon>
        <taxon>Tracheophyta</taxon>
        <taxon>Spermatophyta</taxon>
        <taxon>Magnoliopsida</taxon>
        <taxon>eudicotyledons</taxon>
        <taxon>Gunneridae</taxon>
        <taxon>Pentapetalae</taxon>
        <taxon>asterids</taxon>
        <taxon>lamiids</taxon>
        <taxon>Lamiales</taxon>
        <taxon>Oleaceae</taxon>
        <taxon>Oleeae</taxon>
        <taxon>Fraxinus</taxon>
    </lineage>
</organism>
<keyword evidence="5" id="KW-1185">Reference proteome</keyword>
<evidence type="ECO:0000256" key="3">
    <source>
        <dbReference type="PROSITE-ProRule" id="PRU01191"/>
    </source>
</evidence>
<comment type="similarity">
    <text evidence="3">Belongs to the GRAS family.</text>
</comment>
<dbReference type="Pfam" id="PF03514">
    <property type="entry name" value="GRAS"/>
    <property type="match status" value="2"/>
</dbReference>
<accession>A0AAD2DUN1</accession>
<gene>
    <name evidence="4" type="ORF">FPE_LOCUS14224</name>
</gene>
<dbReference type="Proteomes" id="UP000834106">
    <property type="component" value="Chromosome 8"/>
</dbReference>
<keyword evidence="1" id="KW-0805">Transcription regulation</keyword>
<dbReference type="PANTHER" id="PTHR31636">
    <property type="entry name" value="OSJNBA0084A10.13 PROTEIN-RELATED"/>
    <property type="match status" value="1"/>
</dbReference>
<protein>
    <submittedName>
        <fullName evidence="4">Uncharacterized protein</fullName>
    </submittedName>
</protein>
<dbReference type="EMBL" id="OU503043">
    <property type="protein sequence ID" value="CAI9766794.1"/>
    <property type="molecule type" value="Genomic_DNA"/>
</dbReference>
<evidence type="ECO:0000313" key="4">
    <source>
        <dbReference type="EMBL" id="CAI9766794.1"/>
    </source>
</evidence>
<evidence type="ECO:0000313" key="5">
    <source>
        <dbReference type="Proteomes" id="UP000834106"/>
    </source>
</evidence>
<dbReference type="AlphaFoldDB" id="A0AAD2DUN1"/>
<reference evidence="4" key="1">
    <citation type="submission" date="2023-05" db="EMBL/GenBank/DDBJ databases">
        <authorList>
            <person name="Huff M."/>
        </authorList>
    </citation>
    <scope>NUCLEOTIDE SEQUENCE</scope>
</reference>
<dbReference type="PROSITE" id="PS50985">
    <property type="entry name" value="GRAS"/>
    <property type="match status" value="1"/>
</dbReference>
<keyword evidence="2" id="KW-0804">Transcription</keyword>
<feature type="region of interest" description="VHIID" evidence="3">
    <location>
        <begin position="63"/>
        <end position="128"/>
    </location>
</feature>
<name>A0AAD2DUN1_9LAMI</name>
<feature type="region of interest" description="SAW" evidence="3">
    <location>
        <begin position="146"/>
        <end position="197"/>
    </location>
</feature>
<dbReference type="InterPro" id="IPR005202">
    <property type="entry name" value="TF_GRAS"/>
</dbReference>